<dbReference type="AlphaFoldDB" id="X6M4G1"/>
<name>X6M4G1_RETFI</name>
<accession>X6M4G1</accession>
<sequence length="150" mass="17268">MFLNVSNSDILLIPNKDDTNELLTGHYCASLRLPDDISKKLVTFQSANPQKRDTLIGYIRLQSHLDRGVLYYNKKTIISLFVCFEKILSIPMAGKNVEFQVEEKDARLCEAYESTRKSNRNKANSNKVTEMRRIGFVHHTLHYWGASTTQ</sequence>
<evidence type="ECO:0000313" key="2">
    <source>
        <dbReference type="Proteomes" id="UP000023152"/>
    </source>
</evidence>
<organism evidence="1 2">
    <name type="scientific">Reticulomyxa filosa</name>
    <dbReference type="NCBI Taxonomy" id="46433"/>
    <lineage>
        <taxon>Eukaryota</taxon>
        <taxon>Sar</taxon>
        <taxon>Rhizaria</taxon>
        <taxon>Retaria</taxon>
        <taxon>Foraminifera</taxon>
        <taxon>Monothalamids</taxon>
        <taxon>Reticulomyxidae</taxon>
        <taxon>Reticulomyxa</taxon>
    </lineage>
</organism>
<dbReference type="Proteomes" id="UP000023152">
    <property type="component" value="Unassembled WGS sequence"/>
</dbReference>
<gene>
    <name evidence="1" type="ORF">RFI_29484</name>
</gene>
<protein>
    <submittedName>
        <fullName evidence="1">Uncharacterized protein</fullName>
    </submittedName>
</protein>
<comment type="caution">
    <text evidence="1">The sequence shown here is derived from an EMBL/GenBank/DDBJ whole genome shotgun (WGS) entry which is preliminary data.</text>
</comment>
<feature type="non-terminal residue" evidence="1">
    <location>
        <position position="150"/>
    </location>
</feature>
<reference evidence="1 2" key="1">
    <citation type="journal article" date="2013" name="Curr. Biol.">
        <title>The Genome of the Foraminiferan Reticulomyxa filosa.</title>
        <authorList>
            <person name="Glockner G."/>
            <person name="Hulsmann N."/>
            <person name="Schleicher M."/>
            <person name="Noegel A.A."/>
            <person name="Eichinger L."/>
            <person name="Gallinger C."/>
            <person name="Pawlowski J."/>
            <person name="Sierra R."/>
            <person name="Euteneuer U."/>
            <person name="Pillet L."/>
            <person name="Moustafa A."/>
            <person name="Platzer M."/>
            <person name="Groth M."/>
            <person name="Szafranski K."/>
            <person name="Schliwa M."/>
        </authorList>
    </citation>
    <scope>NUCLEOTIDE SEQUENCE [LARGE SCALE GENOMIC DNA]</scope>
</reference>
<evidence type="ECO:0000313" key="1">
    <source>
        <dbReference type="EMBL" id="ETO07905.1"/>
    </source>
</evidence>
<dbReference type="EMBL" id="ASPP01025577">
    <property type="protein sequence ID" value="ETO07905.1"/>
    <property type="molecule type" value="Genomic_DNA"/>
</dbReference>
<keyword evidence="2" id="KW-1185">Reference proteome</keyword>
<proteinExistence type="predicted"/>